<comment type="caution">
    <text evidence="1">The sequence shown here is derived from an EMBL/GenBank/DDBJ whole genome shotgun (WGS) entry which is preliminary data.</text>
</comment>
<proteinExistence type="predicted"/>
<sequence length="238" mass="26667">MDEVALFLSLAQKSPLLSELPAEVTGQYYLSDPVSPSAEAGEILVLCAHTSSIAVSLCLQERWSRDELVVEFDELDEHAGTSRVEENVDHLSLPAHAQPIIDRRRKAERSQLTPTDFWIRKSALFPNLVFGPDVEGQIGAVDPSLFGQVARRLFEIEEAAADWKVVGGSMPPWRSKTTPEGEHRKNDQTLMNRMIFASSNGNRVLFEWHARFGSGRIHLRFDAPTRSIEIGYIGRKIT</sequence>
<dbReference type="AlphaFoldDB" id="A0A7C9RIQ1"/>
<gene>
    <name evidence="1" type="ORF">G4V63_25725</name>
</gene>
<organism evidence="1 2">
    <name type="scientific">Candidatus Afipia apatlaquensis</name>
    <dbReference type="NCBI Taxonomy" id="2712852"/>
    <lineage>
        <taxon>Bacteria</taxon>
        <taxon>Pseudomonadati</taxon>
        <taxon>Pseudomonadota</taxon>
        <taxon>Alphaproteobacteria</taxon>
        <taxon>Hyphomicrobiales</taxon>
        <taxon>Nitrobacteraceae</taxon>
        <taxon>Afipia</taxon>
    </lineage>
</organism>
<evidence type="ECO:0000313" key="1">
    <source>
        <dbReference type="EMBL" id="NGX98483.1"/>
    </source>
</evidence>
<dbReference type="EMBL" id="JAAMRR010001306">
    <property type="protein sequence ID" value="NGX98483.1"/>
    <property type="molecule type" value="Genomic_DNA"/>
</dbReference>
<protein>
    <submittedName>
        <fullName evidence="1">Uncharacterized protein</fullName>
    </submittedName>
</protein>
<reference evidence="1" key="1">
    <citation type="submission" date="2020-02" db="EMBL/GenBank/DDBJ databases">
        <title>Draft genome sequence of Candidatus Afipia apatlaquensis IBT-C3, a potential strain for decolorization of textile dyes.</title>
        <authorList>
            <person name="Sanchez-Reyes A."/>
            <person name="Breton-Deval L."/>
            <person name="Mangelson H."/>
            <person name="Sanchez-Flores A."/>
        </authorList>
    </citation>
    <scope>NUCLEOTIDE SEQUENCE [LARGE SCALE GENOMIC DNA]</scope>
    <source>
        <strain evidence="1">IBT-C3</strain>
    </source>
</reference>
<accession>A0A7C9RIQ1</accession>
<keyword evidence="2" id="KW-1185">Reference proteome</keyword>
<dbReference type="Proteomes" id="UP000480266">
    <property type="component" value="Unassembled WGS sequence"/>
</dbReference>
<evidence type="ECO:0000313" key="2">
    <source>
        <dbReference type="Proteomes" id="UP000480266"/>
    </source>
</evidence>
<name>A0A7C9RIQ1_9BRAD</name>